<keyword evidence="1" id="KW-0812">Transmembrane</keyword>
<comment type="caution">
    <text evidence="2">The sequence shown here is derived from an EMBL/GenBank/DDBJ whole genome shotgun (WGS) entry which is preliminary data.</text>
</comment>
<dbReference type="RefSeq" id="WP_202951958.1">
    <property type="nucleotide sequence ID" value="NZ_JAPCID010000057.1"/>
</dbReference>
<keyword evidence="3" id="KW-1185">Reference proteome</keyword>
<evidence type="ECO:0000256" key="1">
    <source>
        <dbReference type="SAM" id="Phobius"/>
    </source>
</evidence>
<name>A0ABT4RT75_9ACTN</name>
<dbReference type="Proteomes" id="UP001147700">
    <property type="component" value="Unassembled WGS sequence"/>
</dbReference>
<organism evidence="2 3">
    <name type="scientific">Solirubrobacter deserti</name>
    <dbReference type="NCBI Taxonomy" id="2282478"/>
    <lineage>
        <taxon>Bacteria</taxon>
        <taxon>Bacillati</taxon>
        <taxon>Actinomycetota</taxon>
        <taxon>Thermoleophilia</taxon>
        <taxon>Solirubrobacterales</taxon>
        <taxon>Solirubrobacteraceae</taxon>
        <taxon>Solirubrobacter</taxon>
    </lineage>
</organism>
<feature type="transmembrane region" description="Helical" evidence="1">
    <location>
        <begin position="40"/>
        <end position="60"/>
    </location>
</feature>
<accession>A0ABT4RT75</accession>
<gene>
    <name evidence="2" type="ORF">OJ962_28385</name>
</gene>
<evidence type="ECO:0000313" key="3">
    <source>
        <dbReference type="Proteomes" id="UP001147700"/>
    </source>
</evidence>
<sequence length="239" mass="25359">MNDERVIDHLVSLRELEPSPAQAARLRAANVRRRRSLRKALALALVLVAGTSTLATALIADTSGPRPPARVVEASVPADATQLFGALRRPASPAERSTAVRTVVSDRLGAPYVVEPSSIRAVGTTPLGDAAYLLYARMDGGLPDRIEGVAVVVDGLGSEGPYPLEDVRRGVAWGVHGERLMTVLVPDGVASVRVTLDDGTRAAAPVRDNVAFMALDARAPVATVRWLDPRGEIVATHRF</sequence>
<evidence type="ECO:0000313" key="2">
    <source>
        <dbReference type="EMBL" id="MDA0141445.1"/>
    </source>
</evidence>
<keyword evidence="1" id="KW-1133">Transmembrane helix</keyword>
<reference evidence="2" key="1">
    <citation type="submission" date="2022-10" db="EMBL/GenBank/DDBJ databases">
        <title>The WGS of Solirubrobacter sp. CPCC 204708.</title>
        <authorList>
            <person name="Jiang Z."/>
        </authorList>
    </citation>
    <scope>NUCLEOTIDE SEQUENCE</scope>
    <source>
        <strain evidence="2">CPCC 204708</strain>
    </source>
</reference>
<dbReference type="EMBL" id="JAPCID010000057">
    <property type="protein sequence ID" value="MDA0141445.1"/>
    <property type="molecule type" value="Genomic_DNA"/>
</dbReference>
<protein>
    <submittedName>
        <fullName evidence="2">Uncharacterized protein</fullName>
    </submittedName>
</protein>
<keyword evidence="1" id="KW-0472">Membrane</keyword>
<proteinExistence type="predicted"/>